<dbReference type="EMBL" id="UGTW01000001">
    <property type="protein sequence ID" value="SUC14436.1"/>
    <property type="molecule type" value="Genomic_DNA"/>
</dbReference>
<dbReference type="Pfam" id="PF05269">
    <property type="entry name" value="Phage_CII"/>
    <property type="match status" value="1"/>
</dbReference>
<dbReference type="InterPro" id="IPR010982">
    <property type="entry name" value="Lambda_DNA-bd_dom_sf"/>
</dbReference>
<protein>
    <submittedName>
        <fullName evidence="2">Bacteriophage CII protein</fullName>
    </submittedName>
</protein>
<evidence type="ECO:0000256" key="1">
    <source>
        <dbReference type="SAM" id="MobiDB-lite"/>
    </source>
</evidence>
<sequence length="113" mass="12758">MELSNERKFREIESKIMKGILVTGAREVAKRTGIHESQVSRWQSQQSKTQLSFIQRCARLLVAIGYETPDDTVILQGDEARALIKMLEHVKAPKRKTSTTANGEASQQMDLTI</sequence>
<organism evidence="2 3">
    <name type="scientific">Proteus vulgaris</name>
    <dbReference type="NCBI Taxonomy" id="585"/>
    <lineage>
        <taxon>Bacteria</taxon>
        <taxon>Pseudomonadati</taxon>
        <taxon>Pseudomonadota</taxon>
        <taxon>Gammaproteobacteria</taxon>
        <taxon>Enterobacterales</taxon>
        <taxon>Morganellaceae</taxon>
        <taxon>Proteus</taxon>
    </lineage>
</organism>
<accession>A0A379F4A9</accession>
<name>A0A379F4A9_PROVU</name>
<proteinExistence type="predicted"/>
<dbReference type="SUPFAM" id="SSF47413">
    <property type="entry name" value="lambda repressor-like DNA-binding domains"/>
    <property type="match status" value="1"/>
</dbReference>
<gene>
    <name evidence="2" type="ORF">NCTC10376_00240</name>
</gene>
<feature type="compositionally biased region" description="Polar residues" evidence="1">
    <location>
        <begin position="98"/>
        <end position="113"/>
    </location>
</feature>
<dbReference type="Proteomes" id="UP000254331">
    <property type="component" value="Unassembled WGS sequence"/>
</dbReference>
<dbReference type="GO" id="GO:0006355">
    <property type="term" value="P:regulation of DNA-templated transcription"/>
    <property type="evidence" value="ECO:0007669"/>
    <property type="project" value="InterPro"/>
</dbReference>
<evidence type="ECO:0000313" key="3">
    <source>
        <dbReference type="Proteomes" id="UP000254331"/>
    </source>
</evidence>
<feature type="region of interest" description="Disordered" evidence="1">
    <location>
        <begin position="92"/>
        <end position="113"/>
    </location>
</feature>
<dbReference type="Gene3D" id="1.10.260.40">
    <property type="entry name" value="lambda repressor-like DNA-binding domains"/>
    <property type="match status" value="1"/>
</dbReference>
<dbReference type="AlphaFoldDB" id="A0A379F4A9"/>
<dbReference type="GO" id="GO:0003677">
    <property type="term" value="F:DNA binding"/>
    <property type="evidence" value="ECO:0007669"/>
    <property type="project" value="InterPro"/>
</dbReference>
<dbReference type="RefSeq" id="WP_115370309.1">
    <property type="nucleotide sequence ID" value="NZ_UGTW01000001.1"/>
</dbReference>
<reference evidence="2 3" key="1">
    <citation type="submission" date="2018-06" db="EMBL/GenBank/DDBJ databases">
        <authorList>
            <consortium name="Pathogen Informatics"/>
            <person name="Doyle S."/>
        </authorList>
    </citation>
    <scope>NUCLEOTIDE SEQUENCE [LARGE SCALE GENOMIC DNA]</scope>
    <source>
        <strain evidence="2 3">NCTC10376</strain>
    </source>
</reference>
<evidence type="ECO:0000313" key="2">
    <source>
        <dbReference type="EMBL" id="SUC14436.1"/>
    </source>
</evidence>
<dbReference type="InterPro" id="IPR007933">
    <property type="entry name" value="Transcrpt_activ_CII"/>
</dbReference>